<evidence type="ECO:0000313" key="3">
    <source>
        <dbReference type="EMBL" id="KGA34505.1"/>
    </source>
</evidence>
<dbReference type="CDD" id="cd03112">
    <property type="entry name" value="CobW-like"/>
    <property type="match status" value="1"/>
</dbReference>
<dbReference type="SMART" id="SM00833">
    <property type="entry name" value="CobW_C"/>
    <property type="match status" value="1"/>
</dbReference>
<dbReference type="InterPro" id="IPR027417">
    <property type="entry name" value="P-loop_NTPase"/>
</dbReference>
<dbReference type="InterPro" id="IPR051316">
    <property type="entry name" value="Zinc-reg_GTPase_activator"/>
</dbReference>
<protein>
    <recommendedName>
        <fullName evidence="2">CobW C-terminal domain-containing protein</fullName>
    </recommendedName>
</protein>
<organism evidence="3 4">
    <name type="scientific">Pectobacterium brasiliense</name>
    <dbReference type="NCBI Taxonomy" id="180957"/>
    <lineage>
        <taxon>Bacteria</taxon>
        <taxon>Pseudomonadati</taxon>
        <taxon>Pseudomonadota</taxon>
        <taxon>Gammaproteobacteria</taxon>
        <taxon>Enterobacterales</taxon>
        <taxon>Pectobacteriaceae</taxon>
        <taxon>Pectobacterium</taxon>
    </lineage>
</organism>
<proteinExistence type="predicted"/>
<sequence>MLTKVNLITGFLGSGKTTTIRHLLSQKPEDEVWAVLVNEFGEVGIDGALLADSGAVLKEIPGGCMCCVNGLPMQVGLNMLLQQKKPHRLLIEPTGLGHPKQILSLLTSDIYQPWLTLQATLCLLDARQLSETRYTENENFRDQLAAADMIIANKRDTYTADDLAALQQWQQASGDGRQIIEASQGNVDWLLLDQPRPPSSQERIRELPDGAHHHAHQPKNGLAALQLPGGQPWRRSLNQGQGYHACGWIFAPETAFDTAALLDWVRLSPVSRVKGVMRIKEGTLVVNRQGHDLHIETRSAAPIDSRIEVINETPAEWNTLQASLLKARLANVD</sequence>
<reference evidence="3 4" key="1">
    <citation type="submission" date="2014-08" db="EMBL/GenBank/DDBJ databases">
        <title>Genome sequences of NCPPB Pectobacterium isolates.</title>
        <authorList>
            <person name="Glover R.H."/>
            <person name="Sapp M."/>
            <person name="Elphinstone J."/>
        </authorList>
    </citation>
    <scope>NUCLEOTIDE SEQUENCE [LARGE SCALE GENOMIC DNA]</scope>
    <source>
        <strain evidence="3 4">LMG 21372</strain>
    </source>
</reference>
<dbReference type="STRING" id="180957.B5S52_13470"/>
<dbReference type="RefSeq" id="WP_039315772.1">
    <property type="nucleotide sequence ID" value="NZ_CP084655.1"/>
</dbReference>
<dbReference type="PANTHER" id="PTHR13748">
    <property type="entry name" value="COBW-RELATED"/>
    <property type="match status" value="1"/>
</dbReference>
<dbReference type="SUPFAM" id="SSF52540">
    <property type="entry name" value="P-loop containing nucleoside triphosphate hydrolases"/>
    <property type="match status" value="1"/>
</dbReference>
<dbReference type="OrthoDB" id="9808822at2"/>
<accession>A0A0M2F4E4</accession>
<evidence type="ECO:0000259" key="2">
    <source>
        <dbReference type="SMART" id="SM00833"/>
    </source>
</evidence>
<comment type="function">
    <text evidence="1">Zinc chaperone that directly transfers zinc cofactor to target proteins, thereby activating them. Zinc is transferred from the CXCC motif in the GTPase domain to the zinc binding site in target proteins in a process requiring GTP hydrolysis.</text>
</comment>
<name>A0A0M2F4E4_9GAMM</name>
<dbReference type="Pfam" id="PF07683">
    <property type="entry name" value="CobW_C"/>
    <property type="match status" value="1"/>
</dbReference>
<dbReference type="InterPro" id="IPR011629">
    <property type="entry name" value="CobW-like_C"/>
</dbReference>
<dbReference type="PANTHER" id="PTHR13748:SF46">
    <property type="entry name" value="ZINC CHAPERONE YEIR"/>
    <property type="match status" value="1"/>
</dbReference>
<dbReference type="GO" id="GO:0005737">
    <property type="term" value="C:cytoplasm"/>
    <property type="evidence" value="ECO:0007669"/>
    <property type="project" value="TreeGrafter"/>
</dbReference>
<dbReference type="EMBL" id="JQOD01000002">
    <property type="protein sequence ID" value="KGA34505.1"/>
    <property type="molecule type" value="Genomic_DNA"/>
</dbReference>
<evidence type="ECO:0000256" key="1">
    <source>
        <dbReference type="ARBA" id="ARBA00045658"/>
    </source>
</evidence>
<dbReference type="Pfam" id="PF02492">
    <property type="entry name" value="cobW"/>
    <property type="match status" value="1"/>
</dbReference>
<dbReference type="InterPro" id="IPR003495">
    <property type="entry name" value="CobW/HypB/UreG_nucleotide-bd"/>
</dbReference>
<dbReference type="AlphaFoldDB" id="A0A0M2F4E4"/>
<dbReference type="Gene3D" id="3.40.50.300">
    <property type="entry name" value="P-loop containing nucleotide triphosphate hydrolases"/>
    <property type="match status" value="1"/>
</dbReference>
<evidence type="ECO:0000313" key="4">
    <source>
        <dbReference type="Proteomes" id="UP000029435"/>
    </source>
</evidence>
<comment type="caution">
    <text evidence="3">The sequence shown here is derived from an EMBL/GenBank/DDBJ whole genome shotgun (WGS) entry which is preliminary data.</text>
</comment>
<feature type="domain" description="CobW C-terminal" evidence="2">
    <location>
        <begin position="245"/>
        <end position="328"/>
    </location>
</feature>
<dbReference type="Proteomes" id="UP000029435">
    <property type="component" value="Unassembled WGS sequence"/>
</dbReference>
<gene>
    <name evidence="3" type="ORF">KU74_13675</name>
</gene>